<evidence type="ECO:0000256" key="1">
    <source>
        <dbReference type="SAM" id="MobiDB-lite"/>
    </source>
</evidence>
<evidence type="ECO:0000313" key="2">
    <source>
        <dbReference type="EMBL" id="PXV66913.1"/>
    </source>
</evidence>
<gene>
    <name evidence="2" type="ORF">CLV62_104174</name>
</gene>
<evidence type="ECO:0000313" key="3">
    <source>
        <dbReference type="Proteomes" id="UP000247973"/>
    </source>
</evidence>
<proteinExistence type="predicted"/>
<dbReference type="AlphaFoldDB" id="A0A2V3PTG2"/>
<dbReference type="EMBL" id="QICL01000004">
    <property type="protein sequence ID" value="PXV66913.1"/>
    <property type="molecule type" value="Genomic_DNA"/>
</dbReference>
<reference evidence="2 3" key="1">
    <citation type="submission" date="2018-03" db="EMBL/GenBank/DDBJ databases">
        <title>Genomic Encyclopedia of Archaeal and Bacterial Type Strains, Phase II (KMG-II): from individual species to whole genera.</title>
        <authorList>
            <person name="Goeker M."/>
        </authorList>
    </citation>
    <scope>NUCLEOTIDE SEQUENCE [LARGE SCALE GENOMIC DNA]</scope>
    <source>
        <strain evidence="2 3">DSM 100214</strain>
    </source>
</reference>
<feature type="compositionally biased region" description="Basic residues" evidence="1">
    <location>
        <begin position="124"/>
        <end position="135"/>
    </location>
</feature>
<accession>A0A2V3PTG2</accession>
<feature type="region of interest" description="Disordered" evidence="1">
    <location>
        <begin position="118"/>
        <end position="150"/>
    </location>
</feature>
<keyword evidence="3" id="KW-1185">Reference proteome</keyword>
<sequence>MRRQPKKKGIQRAIDFFKGNAYVNIRSAIFDGFKEALKEGFLAAFYEYEEYKRKRKRNLDTDLISKSEAYTIRNRDRVEKLIELELLDQMTSSENPNSTIYISRKQLLELDKINTRNYQWQPKKTSRNSKSKPKSSAKITPQQTQNPTQQ</sequence>
<comment type="caution">
    <text evidence="2">The sequence shown here is derived from an EMBL/GenBank/DDBJ whole genome shotgun (WGS) entry which is preliminary data.</text>
</comment>
<name>A0A2V3PTG2_9BACT</name>
<organism evidence="2 3">
    <name type="scientific">Dysgonomonas alginatilytica</name>
    <dbReference type="NCBI Taxonomy" id="1605892"/>
    <lineage>
        <taxon>Bacteria</taxon>
        <taxon>Pseudomonadati</taxon>
        <taxon>Bacteroidota</taxon>
        <taxon>Bacteroidia</taxon>
        <taxon>Bacteroidales</taxon>
        <taxon>Dysgonomonadaceae</taxon>
        <taxon>Dysgonomonas</taxon>
    </lineage>
</organism>
<protein>
    <submittedName>
        <fullName evidence="2">Uncharacterized protein</fullName>
    </submittedName>
</protein>
<dbReference type="Proteomes" id="UP000247973">
    <property type="component" value="Unassembled WGS sequence"/>
</dbReference>
<dbReference type="RefSeq" id="WP_110309869.1">
    <property type="nucleotide sequence ID" value="NZ_QICL01000004.1"/>
</dbReference>
<feature type="compositionally biased region" description="Low complexity" evidence="1">
    <location>
        <begin position="140"/>
        <end position="150"/>
    </location>
</feature>